<dbReference type="PANTHER" id="PTHR30050:SF2">
    <property type="entry name" value="CHROMOSOMAL REPLICATION INITIATOR PROTEIN DNAA"/>
    <property type="match status" value="1"/>
</dbReference>
<name>F4GI84_PARC1</name>
<dbReference type="SMART" id="SM00760">
    <property type="entry name" value="Bac_DnaA_C"/>
    <property type="match status" value="1"/>
</dbReference>
<proteinExistence type="inferred from homology"/>
<dbReference type="eggNOG" id="COG0593">
    <property type="taxonomic scope" value="Bacteria"/>
</dbReference>
<comment type="similarity">
    <text evidence="1 8 11">Belongs to the DnaA family.</text>
</comment>
<protein>
    <recommendedName>
        <fullName evidence="8 9">Chromosomal replication initiator protein DnaA</fullName>
    </recommendedName>
</protein>
<organism evidence="15 16">
    <name type="scientific">Parasphaerochaeta coccoides (strain ATCC BAA-1237 / DSM 17374 / SPN1)</name>
    <name type="common">Sphaerochaeta coccoides</name>
    <dbReference type="NCBI Taxonomy" id="760011"/>
    <lineage>
        <taxon>Bacteria</taxon>
        <taxon>Pseudomonadati</taxon>
        <taxon>Spirochaetota</taxon>
        <taxon>Spirochaetia</taxon>
        <taxon>Spirochaetales</taxon>
        <taxon>Sphaerochaetaceae</taxon>
        <taxon>Parasphaerochaeta</taxon>
    </lineage>
</organism>
<dbReference type="Gene3D" id="1.10.8.60">
    <property type="match status" value="1"/>
</dbReference>
<comment type="caution">
    <text evidence="8">Lacks conserved residue(s) required for the propagation of feature annotation.</text>
</comment>
<evidence type="ECO:0000256" key="1">
    <source>
        <dbReference type="ARBA" id="ARBA00006583"/>
    </source>
</evidence>
<evidence type="ECO:0000256" key="4">
    <source>
        <dbReference type="ARBA" id="ARBA00022741"/>
    </source>
</evidence>
<dbReference type="InterPro" id="IPR013159">
    <property type="entry name" value="DnaA_C"/>
</dbReference>
<dbReference type="FunFam" id="3.40.50.300:FF:000668">
    <property type="entry name" value="Chromosomal replication initiator protein DnaA"/>
    <property type="match status" value="1"/>
</dbReference>
<evidence type="ECO:0000256" key="6">
    <source>
        <dbReference type="ARBA" id="ARBA00023121"/>
    </source>
</evidence>
<dbReference type="InterPro" id="IPR038454">
    <property type="entry name" value="DnaA_N_sf"/>
</dbReference>
<keyword evidence="4 8" id="KW-0547">Nucleotide-binding</keyword>
<dbReference type="InterPro" id="IPR018312">
    <property type="entry name" value="Chromosome_initiator_DnaA_CS"/>
</dbReference>
<feature type="binding site" evidence="8">
    <location>
        <position position="175"/>
    </location>
    <ligand>
        <name>ATP</name>
        <dbReference type="ChEBI" id="CHEBI:30616"/>
    </ligand>
</feature>
<dbReference type="InterPro" id="IPR013317">
    <property type="entry name" value="DnaA_dom"/>
</dbReference>
<feature type="region of interest" description="Domain IV, binds dsDNA" evidence="8">
    <location>
        <begin position="345"/>
        <end position="470"/>
    </location>
</feature>
<dbReference type="Pfam" id="PF08299">
    <property type="entry name" value="Bac_DnaA_C"/>
    <property type="match status" value="1"/>
</dbReference>
<dbReference type="InterPro" id="IPR010921">
    <property type="entry name" value="Trp_repressor/repl_initiator"/>
</dbReference>
<feature type="region of interest" description="Domain III, AAA+ region" evidence="8">
    <location>
        <begin position="128"/>
        <end position="344"/>
    </location>
</feature>
<feature type="domain" description="AAA+ ATPase" evidence="13">
    <location>
        <begin position="161"/>
        <end position="291"/>
    </location>
</feature>
<dbReference type="GO" id="GO:0008289">
    <property type="term" value="F:lipid binding"/>
    <property type="evidence" value="ECO:0007669"/>
    <property type="project" value="UniProtKB-KW"/>
</dbReference>
<evidence type="ECO:0000256" key="2">
    <source>
        <dbReference type="ARBA" id="ARBA00022490"/>
    </source>
</evidence>
<dbReference type="InterPro" id="IPR020591">
    <property type="entry name" value="Chromosome_initiator_DnaA-like"/>
</dbReference>
<dbReference type="KEGG" id="scc:Spico_0001"/>
<feature type="binding site" evidence="8">
    <location>
        <position position="172"/>
    </location>
    <ligand>
        <name>ATP</name>
        <dbReference type="ChEBI" id="CHEBI:30616"/>
    </ligand>
</feature>
<dbReference type="PROSITE" id="PS01008">
    <property type="entry name" value="DNAA"/>
    <property type="match status" value="1"/>
</dbReference>
<keyword evidence="3 8" id="KW-0235">DNA replication</keyword>
<feature type="region of interest" description="Disordered" evidence="12">
    <location>
        <begin position="92"/>
        <end position="115"/>
    </location>
</feature>
<evidence type="ECO:0000259" key="14">
    <source>
        <dbReference type="SMART" id="SM00760"/>
    </source>
</evidence>
<dbReference type="SUPFAM" id="SSF48295">
    <property type="entry name" value="TrpR-like"/>
    <property type="match status" value="1"/>
</dbReference>
<dbReference type="GO" id="GO:0005524">
    <property type="term" value="F:ATP binding"/>
    <property type="evidence" value="ECO:0007669"/>
    <property type="project" value="UniProtKB-UniRule"/>
</dbReference>
<keyword evidence="16" id="KW-1185">Reference proteome</keyword>
<dbReference type="EMBL" id="CP002659">
    <property type="protein sequence ID" value="AEC01243.1"/>
    <property type="molecule type" value="Genomic_DNA"/>
</dbReference>
<dbReference type="InterPro" id="IPR001957">
    <property type="entry name" value="Chromosome_initiator_DnaA"/>
</dbReference>
<reference evidence="16" key="1">
    <citation type="submission" date="2011-04" db="EMBL/GenBank/DDBJ databases">
        <title>The complete genome of Spirochaeta coccoides DSM 17374.</title>
        <authorList>
            <person name="Lucas S."/>
            <person name="Copeland A."/>
            <person name="Lapidus A."/>
            <person name="Bruce D."/>
            <person name="Goodwin L."/>
            <person name="Pitluck S."/>
            <person name="Peters L."/>
            <person name="Kyrpides N."/>
            <person name="Mavromatis K."/>
            <person name="Pagani I."/>
            <person name="Ivanova N."/>
            <person name="Ovchinnikova G."/>
            <person name="Lu M."/>
            <person name="Detter J.C."/>
            <person name="Tapia R."/>
            <person name="Han C."/>
            <person name="Land M."/>
            <person name="Hauser L."/>
            <person name="Markowitz V."/>
            <person name="Cheng J.-F."/>
            <person name="Hugenholtz P."/>
            <person name="Woyke T."/>
            <person name="Wu D."/>
            <person name="Spring S."/>
            <person name="Schroeder M."/>
            <person name="Brambilla E."/>
            <person name="Klenk H.-P."/>
            <person name="Eisen J.A."/>
        </authorList>
    </citation>
    <scope>NUCLEOTIDE SEQUENCE [LARGE SCALE GENOMIC DNA]</scope>
    <source>
        <strain evidence="16">ATCC BAA-1237 / DSM 17374 / SPN1</strain>
    </source>
</reference>
<evidence type="ECO:0000313" key="15">
    <source>
        <dbReference type="EMBL" id="AEC01243.1"/>
    </source>
</evidence>
<dbReference type="STRING" id="760011.Spico_0001"/>
<evidence type="ECO:0000256" key="5">
    <source>
        <dbReference type="ARBA" id="ARBA00022840"/>
    </source>
</evidence>
<feature type="compositionally biased region" description="Basic and acidic residues" evidence="12">
    <location>
        <begin position="105"/>
        <end position="115"/>
    </location>
</feature>
<dbReference type="InterPro" id="IPR003593">
    <property type="entry name" value="AAA+_ATPase"/>
</dbReference>
<dbReference type="NCBIfam" id="TIGR00362">
    <property type="entry name" value="DnaA"/>
    <property type="match status" value="1"/>
</dbReference>
<dbReference type="HOGENOM" id="CLU_026910_3_1_12"/>
<dbReference type="HAMAP" id="MF_00377">
    <property type="entry name" value="DnaA_bact"/>
    <property type="match status" value="1"/>
</dbReference>
<evidence type="ECO:0000256" key="10">
    <source>
        <dbReference type="RuleBase" id="RU000577"/>
    </source>
</evidence>
<dbReference type="Proteomes" id="UP000007939">
    <property type="component" value="Chromosome"/>
</dbReference>
<dbReference type="Pfam" id="PF11638">
    <property type="entry name" value="DnaA_N"/>
    <property type="match status" value="1"/>
</dbReference>
<keyword evidence="2 8" id="KW-0963">Cytoplasm</keyword>
<keyword evidence="5 8" id="KW-0067">ATP-binding</keyword>
<evidence type="ECO:0000256" key="3">
    <source>
        <dbReference type="ARBA" id="ARBA00022705"/>
    </source>
</evidence>
<evidence type="ECO:0000259" key="13">
    <source>
        <dbReference type="SMART" id="SM00382"/>
    </source>
</evidence>
<evidence type="ECO:0000256" key="9">
    <source>
        <dbReference type="NCBIfam" id="TIGR00362"/>
    </source>
</evidence>
<sequence>MSHVEENYSVFWLETEKRLKETISPTDYTVWISRIRYEGAAAGKLMLSVPSQFVYDKVDREFRSQITDIISDLTGEHIKVEFVIKKISAPSPAAPFSGGDDEENETKKPHAEVSRTEKERIIDYEASNLNPLYRFENFIAGENSAFAYSAAMAISKNPGVTYNPCLVYGGVGLGKTHLLQSIGNYILENNPELKVVYVTAEMFTNEFIQSIGDKKTQAFKNKYRKVGVLLIDDIHFLQGKDSTQEELFHTFNDLYDTHKQLVFTCDRPISELKDLTSRLRSRFERGLNVDLLPPNYETRMAILKRKSAEKNMSIPDDVLDFISRNVNTNVRDLEASLTKLIAYSTLLNKEITLDIAKEQLKAFPAHNAASPSLSIETIIRVVSDYFNVSTYDVKGKKKTKSLIQPRQIAMYLARILCEYSTSEIGSEFGGKDHSTVMHAYQRVEGMIKTDEALNQTVQKLIREIRDYKKN</sequence>
<dbReference type="GO" id="GO:0006275">
    <property type="term" value="P:regulation of DNA replication"/>
    <property type="evidence" value="ECO:0007669"/>
    <property type="project" value="UniProtKB-UniRule"/>
</dbReference>
<feature type="region of interest" description="Domain I, interacts with DnaA modulators" evidence="8">
    <location>
        <begin position="1"/>
        <end position="86"/>
    </location>
</feature>
<comment type="subunit">
    <text evidence="8">Oligomerizes as a right-handed, spiral filament on DNA at oriC.</text>
</comment>
<reference evidence="15 16" key="2">
    <citation type="journal article" date="2012" name="Stand. Genomic Sci.">
        <title>Complete genome sequence of the termite hindgut bacterium Spirochaeta coccoides type strain (SPN1(T)), reclassification in the genus Sphaerochaeta as Sphaerochaeta coccoides comb. nov. and emendations of the family Spirochaetaceae and the genus Sphaerochaeta.</title>
        <authorList>
            <person name="Abt B."/>
            <person name="Han C."/>
            <person name="Scheuner C."/>
            <person name="Lu M."/>
            <person name="Lapidus A."/>
            <person name="Nolan M."/>
            <person name="Lucas S."/>
            <person name="Hammon N."/>
            <person name="Deshpande S."/>
            <person name="Cheng J.F."/>
            <person name="Tapia R."/>
            <person name="Goodwin L.A."/>
            <person name="Pitluck S."/>
            <person name="Liolios K."/>
            <person name="Pagani I."/>
            <person name="Ivanova N."/>
            <person name="Mavromatis K."/>
            <person name="Mikhailova N."/>
            <person name="Huntemann M."/>
            <person name="Pati A."/>
            <person name="Chen A."/>
            <person name="Palaniappan K."/>
            <person name="Land M."/>
            <person name="Hauser L."/>
            <person name="Brambilla E.M."/>
            <person name="Rohde M."/>
            <person name="Spring S."/>
            <person name="Gronow S."/>
            <person name="Goker M."/>
            <person name="Woyke T."/>
            <person name="Bristow J."/>
            <person name="Eisen J.A."/>
            <person name="Markowitz V."/>
            <person name="Hugenholtz P."/>
            <person name="Kyrpides N.C."/>
            <person name="Klenk H.P."/>
            <person name="Detter J.C."/>
        </authorList>
    </citation>
    <scope>NUCLEOTIDE SEQUENCE [LARGE SCALE GENOMIC DNA]</scope>
    <source>
        <strain evidence="16">ATCC BAA-1237 / DSM 17374 / SPN1</strain>
    </source>
</reference>
<dbReference type="GO" id="GO:0005886">
    <property type="term" value="C:plasma membrane"/>
    <property type="evidence" value="ECO:0007669"/>
    <property type="project" value="TreeGrafter"/>
</dbReference>
<comment type="subcellular location">
    <subcellularLocation>
        <location evidence="8">Cytoplasm</location>
    </subcellularLocation>
</comment>
<dbReference type="GO" id="GO:0005737">
    <property type="term" value="C:cytoplasm"/>
    <property type="evidence" value="ECO:0007669"/>
    <property type="project" value="UniProtKB-SubCell"/>
</dbReference>
<dbReference type="RefSeq" id="WP_013738639.1">
    <property type="nucleotide sequence ID" value="NC_015436.1"/>
</dbReference>
<dbReference type="SMART" id="SM00382">
    <property type="entry name" value="AAA"/>
    <property type="match status" value="1"/>
</dbReference>
<evidence type="ECO:0000256" key="12">
    <source>
        <dbReference type="SAM" id="MobiDB-lite"/>
    </source>
</evidence>
<dbReference type="GO" id="GO:0006270">
    <property type="term" value="P:DNA replication initiation"/>
    <property type="evidence" value="ECO:0007669"/>
    <property type="project" value="UniProtKB-UniRule"/>
</dbReference>
<dbReference type="InterPro" id="IPR027417">
    <property type="entry name" value="P-loop_NTPase"/>
</dbReference>
<evidence type="ECO:0000256" key="8">
    <source>
        <dbReference type="HAMAP-Rule" id="MF_00377"/>
    </source>
</evidence>
<dbReference type="Gene3D" id="3.40.50.300">
    <property type="entry name" value="P-loop containing nucleotide triphosphate hydrolases"/>
    <property type="match status" value="1"/>
</dbReference>
<dbReference type="CDD" id="cd06571">
    <property type="entry name" value="Bac_DnaA_C"/>
    <property type="match status" value="1"/>
</dbReference>
<dbReference type="PRINTS" id="PR00051">
    <property type="entry name" value="DNAA"/>
</dbReference>
<evidence type="ECO:0000256" key="11">
    <source>
        <dbReference type="RuleBase" id="RU004227"/>
    </source>
</evidence>
<feature type="binding site" evidence="8">
    <location>
        <position position="174"/>
    </location>
    <ligand>
        <name>ATP</name>
        <dbReference type="ChEBI" id="CHEBI:30616"/>
    </ligand>
</feature>
<evidence type="ECO:0000313" key="16">
    <source>
        <dbReference type="Proteomes" id="UP000007939"/>
    </source>
</evidence>
<keyword evidence="7 8" id="KW-0238">DNA-binding</keyword>
<dbReference type="Gene3D" id="3.30.300.180">
    <property type="match status" value="1"/>
</dbReference>
<dbReference type="AlphaFoldDB" id="F4GI84"/>
<dbReference type="OrthoDB" id="9807019at2"/>
<dbReference type="GO" id="GO:0003688">
    <property type="term" value="F:DNA replication origin binding"/>
    <property type="evidence" value="ECO:0007669"/>
    <property type="project" value="UniProtKB-UniRule"/>
</dbReference>
<dbReference type="CDD" id="cd00009">
    <property type="entry name" value="AAA"/>
    <property type="match status" value="1"/>
</dbReference>
<dbReference type="InterPro" id="IPR024633">
    <property type="entry name" value="DnaA_N_dom"/>
</dbReference>
<comment type="domain">
    <text evidence="8">Domain I is involved in oligomerization and binding regulators, domain II is flexibile and of varying length in different bacteria, domain III forms the AAA+ region, while domain IV binds dsDNA.</text>
</comment>
<dbReference type="Gene3D" id="1.10.1750.10">
    <property type="match status" value="1"/>
</dbReference>
<keyword evidence="6 8" id="KW-0446">Lipid-binding</keyword>
<dbReference type="Pfam" id="PF00308">
    <property type="entry name" value="Bac_DnaA"/>
    <property type="match status" value="1"/>
</dbReference>
<dbReference type="SUPFAM" id="SSF52540">
    <property type="entry name" value="P-loop containing nucleoside triphosphate hydrolases"/>
    <property type="match status" value="1"/>
</dbReference>
<comment type="function">
    <text evidence="8 10">Plays an essential role in the initiation and regulation of chromosomal replication. ATP-DnaA binds to the origin of replication (oriC) to initiate formation of the DNA replication initiation complex once per cell cycle. Binds the DnaA box (a 9 base pair repeat at the origin) and separates the double-stranded (ds)DNA. Forms a right-handed helical filament on oriC DNA; dsDNA binds to the exterior of the filament while single-stranded (ss)DNA is stabiized in the filament's interior. The ATP-DnaA-oriC complex binds and stabilizes one strand of the AT-rich DNA unwinding element (DUE), permitting loading of DNA polymerase. After initiation quickly degrades to an ADP-DnaA complex that is not apt for DNA replication. Binds acidic phospholipids.</text>
</comment>
<dbReference type="PANTHER" id="PTHR30050">
    <property type="entry name" value="CHROMOSOMAL REPLICATION INITIATOR PROTEIN DNAA"/>
    <property type="match status" value="1"/>
</dbReference>
<accession>F4GI84</accession>
<feature type="binding site" evidence="8">
    <location>
        <position position="176"/>
    </location>
    <ligand>
        <name>ATP</name>
        <dbReference type="ChEBI" id="CHEBI:30616"/>
    </ligand>
</feature>
<feature type="domain" description="Chromosomal replication initiator DnaA C-terminal" evidence="14">
    <location>
        <begin position="374"/>
        <end position="443"/>
    </location>
</feature>
<evidence type="ECO:0000256" key="7">
    <source>
        <dbReference type="ARBA" id="ARBA00023125"/>
    </source>
</evidence>
<gene>
    <name evidence="8" type="primary">dnaA</name>
    <name evidence="15" type="ordered locus">Spico_0001</name>
</gene>